<reference evidence="1 2" key="1">
    <citation type="submission" date="2016-07" db="EMBL/GenBank/DDBJ databases">
        <title>High microdiversification within the ubiquitous acI lineage of Actinobacteria.</title>
        <authorList>
            <person name="Neuenschwander S.M."/>
            <person name="Salcher M."/>
            <person name="Ghai R."/>
            <person name="Pernthaler J."/>
        </authorList>
    </citation>
    <scope>NUCLEOTIDE SEQUENCE [LARGE SCALE GENOMIC DNA]</scope>
    <source>
        <strain evidence="1">MMS-IIA-15</strain>
    </source>
</reference>
<dbReference type="RefSeq" id="WP_095686049.1">
    <property type="nucleotide sequence ID" value="NZ_CP016776.1"/>
</dbReference>
<sequence>MGFWANLKAKRAHKSALREYEISYADWERDVEIFTKIKEAFALAAKGEDAASNLTVQKPGEFVLWTGQGQFHETGRTAGRYEGSSQGVSIPIVAGIRYRVGANRGTFVSGTEIQVYKEVGEVVLTTERLMFNGMMNTKEWLFSKWNGAATTSDESDYIFHVSNRQKTSGILFQPSTGREFNRFLAQALISAEQGISAVKPVLSEVLKGLEEDKPKKPLLELSSS</sequence>
<protein>
    <submittedName>
        <fullName evidence="1">Uncharacterized protein</fullName>
    </submittedName>
</protein>
<evidence type="ECO:0000313" key="1">
    <source>
        <dbReference type="EMBL" id="ASY20187.1"/>
    </source>
</evidence>
<dbReference type="AlphaFoldDB" id="A0A249KTU2"/>
<gene>
    <name evidence="1" type="ORF">A7sIIA15_04850</name>
</gene>
<dbReference type="KEGG" id="pvn:A7sIIA15_04850"/>
<accession>A0A249KTU2</accession>
<dbReference type="EMBL" id="CP016776">
    <property type="protein sequence ID" value="ASY20187.1"/>
    <property type="molecule type" value="Genomic_DNA"/>
</dbReference>
<organism evidence="1 2">
    <name type="scientific">Candidatus Planktophila vernalis</name>
    <dbReference type="NCBI Taxonomy" id="1884907"/>
    <lineage>
        <taxon>Bacteria</taxon>
        <taxon>Bacillati</taxon>
        <taxon>Actinomycetota</taxon>
        <taxon>Actinomycetes</taxon>
        <taxon>Candidatus Nanopelagicales</taxon>
        <taxon>Candidatus Nanopelagicaceae</taxon>
        <taxon>Candidatus Planktophila</taxon>
    </lineage>
</organism>
<proteinExistence type="predicted"/>
<dbReference type="Proteomes" id="UP000217186">
    <property type="component" value="Chromosome"/>
</dbReference>
<evidence type="ECO:0000313" key="2">
    <source>
        <dbReference type="Proteomes" id="UP000217186"/>
    </source>
</evidence>
<keyword evidence="2" id="KW-1185">Reference proteome</keyword>
<name>A0A249KTU2_9ACTN</name>
<dbReference type="OrthoDB" id="5131538at2"/>